<feature type="compositionally biased region" description="Low complexity" evidence="1">
    <location>
        <begin position="70"/>
        <end position="89"/>
    </location>
</feature>
<evidence type="ECO:0000313" key="4">
    <source>
        <dbReference type="Proteomes" id="UP000027222"/>
    </source>
</evidence>
<reference evidence="4" key="1">
    <citation type="journal article" date="2014" name="Proc. Natl. Acad. Sci. U.S.A.">
        <title>Extensive sampling of basidiomycete genomes demonstrates inadequacy of the white-rot/brown-rot paradigm for wood decay fungi.</title>
        <authorList>
            <person name="Riley R."/>
            <person name="Salamov A.A."/>
            <person name="Brown D.W."/>
            <person name="Nagy L.G."/>
            <person name="Floudas D."/>
            <person name="Held B.W."/>
            <person name="Levasseur A."/>
            <person name="Lombard V."/>
            <person name="Morin E."/>
            <person name="Otillar R."/>
            <person name="Lindquist E.A."/>
            <person name="Sun H."/>
            <person name="LaButti K.M."/>
            <person name="Schmutz J."/>
            <person name="Jabbour D."/>
            <person name="Luo H."/>
            <person name="Baker S.E."/>
            <person name="Pisabarro A.G."/>
            <person name="Walton J.D."/>
            <person name="Blanchette R.A."/>
            <person name="Henrissat B."/>
            <person name="Martin F."/>
            <person name="Cullen D."/>
            <person name="Hibbett D.S."/>
            <person name="Grigoriev I.V."/>
        </authorList>
    </citation>
    <scope>NUCLEOTIDE SEQUENCE [LARGE SCALE GENOMIC DNA]</scope>
    <source>
        <strain evidence="4">CBS 339.88</strain>
    </source>
</reference>
<accession>A0A067TQE6</accession>
<dbReference type="OrthoDB" id="3266934at2759"/>
<protein>
    <recommendedName>
        <fullName evidence="5">Ig-like domain-containing protein</fullName>
    </recommendedName>
</protein>
<dbReference type="Proteomes" id="UP000027222">
    <property type="component" value="Unassembled WGS sequence"/>
</dbReference>
<feature type="transmembrane region" description="Helical" evidence="2">
    <location>
        <begin position="174"/>
        <end position="196"/>
    </location>
</feature>
<name>A0A067TQE6_GALM3</name>
<proteinExistence type="predicted"/>
<sequence>MFLGTASPTKSSISTPTSILFFQAIPQILFFQAVPQAITCQPVTITWFYSGAVSPLNLIATNAGVSQDDPAPALTSSSESTPSRTSPTARIVPTGSHPVAVVTVPMAMDVDPVSSSFQWSSVNITQGWYIVNATMDALGYNSLSSPFFVHTGNDSSCITPTGKSPNSTGKLNGLVGKAVGGSVGGVAVILLLLIFLKRARKKPFIDPYGTLDIASPLTTVEPFETSPPALPQKRPALNVVPIISHPIHTTGKVARGEEGTDAVANIPAASSEQTPPLQNDTHFIEVLRHEDSGLRLPSRVEDRVLELPPLYTAV</sequence>
<gene>
    <name evidence="3" type="ORF">GALMADRAFT_1358411</name>
</gene>
<organism evidence="3 4">
    <name type="scientific">Galerina marginata (strain CBS 339.88)</name>
    <dbReference type="NCBI Taxonomy" id="685588"/>
    <lineage>
        <taxon>Eukaryota</taxon>
        <taxon>Fungi</taxon>
        <taxon>Dikarya</taxon>
        <taxon>Basidiomycota</taxon>
        <taxon>Agaricomycotina</taxon>
        <taxon>Agaricomycetes</taxon>
        <taxon>Agaricomycetidae</taxon>
        <taxon>Agaricales</taxon>
        <taxon>Agaricineae</taxon>
        <taxon>Strophariaceae</taxon>
        <taxon>Galerina</taxon>
    </lineage>
</organism>
<keyword evidence="2" id="KW-1133">Transmembrane helix</keyword>
<dbReference type="STRING" id="685588.A0A067TQE6"/>
<keyword evidence="2" id="KW-0472">Membrane</keyword>
<evidence type="ECO:0008006" key="5">
    <source>
        <dbReference type="Google" id="ProtNLM"/>
    </source>
</evidence>
<evidence type="ECO:0000313" key="3">
    <source>
        <dbReference type="EMBL" id="KDR81203.1"/>
    </source>
</evidence>
<feature type="region of interest" description="Disordered" evidence="1">
    <location>
        <begin position="69"/>
        <end position="90"/>
    </location>
</feature>
<evidence type="ECO:0000256" key="2">
    <source>
        <dbReference type="SAM" id="Phobius"/>
    </source>
</evidence>
<dbReference type="AlphaFoldDB" id="A0A067TQE6"/>
<dbReference type="HOGENOM" id="CLU_885799_0_0_1"/>
<evidence type="ECO:0000256" key="1">
    <source>
        <dbReference type="SAM" id="MobiDB-lite"/>
    </source>
</evidence>
<keyword evidence="4" id="KW-1185">Reference proteome</keyword>
<dbReference type="EMBL" id="KL142371">
    <property type="protein sequence ID" value="KDR81203.1"/>
    <property type="molecule type" value="Genomic_DNA"/>
</dbReference>
<keyword evidence="2" id="KW-0812">Transmembrane</keyword>